<feature type="transmembrane region" description="Helical" evidence="11">
    <location>
        <begin position="690"/>
        <end position="708"/>
    </location>
</feature>
<dbReference type="AlphaFoldDB" id="A0AAD8L1T5"/>
<evidence type="ECO:0000256" key="10">
    <source>
        <dbReference type="PIRSR" id="PIRSR605150-3"/>
    </source>
</evidence>
<keyword evidence="3" id="KW-0808">Transferase</keyword>
<feature type="transmembrane region" description="Helical" evidence="11">
    <location>
        <begin position="657"/>
        <end position="684"/>
    </location>
</feature>
<dbReference type="Pfam" id="PF03552">
    <property type="entry name" value="Cellulose_synt"/>
    <property type="match status" value="2"/>
</dbReference>
<dbReference type="PANTHER" id="PTHR13301">
    <property type="entry name" value="X-BOX TRANSCRIPTION FACTOR-RELATED"/>
    <property type="match status" value="1"/>
</dbReference>
<feature type="active site" evidence="8">
    <location>
        <position position="457"/>
    </location>
</feature>
<evidence type="ECO:0000256" key="8">
    <source>
        <dbReference type="PIRSR" id="PIRSR605150-1"/>
    </source>
</evidence>
<dbReference type="GO" id="GO:0016760">
    <property type="term" value="F:cellulose synthase (UDP-forming) activity"/>
    <property type="evidence" value="ECO:0007669"/>
    <property type="project" value="InterPro"/>
</dbReference>
<keyword evidence="2" id="KW-0328">Glycosyltransferase</keyword>
<feature type="transmembrane region" description="Helical" evidence="11">
    <location>
        <begin position="527"/>
        <end position="546"/>
    </location>
</feature>
<name>A0AAD8L1T5_TARER</name>
<evidence type="ECO:0000313" key="13">
    <source>
        <dbReference type="Proteomes" id="UP001229421"/>
    </source>
</evidence>
<dbReference type="GO" id="GO:0016020">
    <property type="term" value="C:membrane"/>
    <property type="evidence" value="ECO:0007669"/>
    <property type="project" value="InterPro"/>
</dbReference>
<dbReference type="InterPro" id="IPR005150">
    <property type="entry name" value="Cellulose_synth"/>
</dbReference>
<evidence type="ECO:0000256" key="6">
    <source>
        <dbReference type="ARBA" id="ARBA00023136"/>
    </source>
</evidence>
<comment type="caution">
    <text evidence="12">The sequence shown here is derived from an EMBL/GenBank/DDBJ whole genome shotgun (WGS) entry which is preliminary data.</text>
</comment>
<keyword evidence="5 11" id="KW-1133">Transmembrane helix</keyword>
<evidence type="ECO:0000256" key="7">
    <source>
        <dbReference type="ARBA" id="ARBA00023316"/>
    </source>
</evidence>
<accession>A0AAD8L1T5</accession>
<feature type="binding site" evidence="9">
    <location>
        <position position="118"/>
    </location>
    <ligand>
        <name>UDP-alpha-D-glucose</name>
        <dbReference type="ChEBI" id="CHEBI:58885"/>
    </ligand>
</feature>
<dbReference type="Gene3D" id="3.90.550.10">
    <property type="entry name" value="Spore Coat Polysaccharide Biosynthesis Protein SpsA, Chain A"/>
    <property type="match status" value="2"/>
</dbReference>
<evidence type="ECO:0000256" key="3">
    <source>
        <dbReference type="ARBA" id="ARBA00022679"/>
    </source>
</evidence>
<sequence length="745" mass="85474">MALQTISNTPQYPLNLFHIQKTSLIINRLYILFHSIAISLIFYFRTTSIITILNSKNQPLIPHLLIFISELTLTFIWILNQAYYWRPITRTVFPDRLPEDENLPPIDVFICTADPRAEPPLGVMNTVISAMALNYPPEKLCVYVSDDGGCHVTLEAMREALKFAKMWVPFCNKYGVKTICPAAYFAGQEIEDEVLVDSDDVFTDEKQMIKVEYESFAQKVSRASQSESCISNKDHSAFIEVLVDHESTHDETKMPLLVYVSREKRPSHHHHFKAGALNALLRVSSLISNSPYILGLDCDMYCNDKNSARQAMCFHLDPKLSSSLAFVQFPQTFHNVVGKHNIYEGDLRCIFKTLWLGMDGIKGPCLSGTCYYLKREALYELPSMQKDINLEELKHCFGSSNDFIRSLLKKYSGKLDCQKDSFSESLQETRQLASCEYENDTKWGHEVGFRYFSVVEDYFTSFNMHCKHWSSVNYMPSRPSFMGSCVTNLNDLLIQNTRWGAGLMEVALSRFSPLVYGLSRMPILQSFCYAWMAFFPTNFVSLWILSIVPSLSLLNNITVYPKVTDPYFLVLVYVFVLSNLQHIREIHSTGASLHSWKHEQRVWMMKGITSHLYGTTHAIMEKLGFKEANFLPTNKVINEDEAKLHQMGIFNFQTSSIFLVPLCSLVILNLMAFVVTIIGIMFYKVYINEVFVQMFLSFYIALMGYPLLEGMILRKDKGRIASNVSCYSLVFSFCIFSFGKFLVIY</sequence>
<dbReference type="InterPro" id="IPR029044">
    <property type="entry name" value="Nucleotide-diphossugar_trans"/>
</dbReference>
<dbReference type="GO" id="GO:0071555">
    <property type="term" value="P:cell wall organization"/>
    <property type="evidence" value="ECO:0007669"/>
    <property type="project" value="UniProtKB-KW"/>
</dbReference>
<feature type="binding site" evidence="9">
    <location>
        <position position="147"/>
    </location>
    <ligand>
        <name>UDP-alpha-D-glucose</name>
        <dbReference type="ChEBI" id="CHEBI:58885"/>
    </ligand>
</feature>
<keyword evidence="13" id="KW-1185">Reference proteome</keyword>
<comment type="subcellular location">
    <subcellularLocation>
        <location evidence="1">Endomembrane system</location>
        <topology evidence="1">Multi-pass membrane protein</topology>
    </subcellularLocation>
</comment>
<evidence type="ECO:0000313" key="12">
    <source>
        <dbReference type="EMBL" id="KAK1430407.1"/>
    </source>
</evidence>
<dbReference type="SUPFAM" id="SSF53448">
    <property type="entry name" value="Nucleotide-diphospho-sugar transferases"/>
    <property type="match status" value="1"/>
</dbReference>
<feature type="binding site" evidence="10">
    <location>
        <position position="297"/>
    </location>
    <ligand>
        <name>Mn(2+)</name>
        <dbReference type="ChEBI" id="CHEBI:29035"/>
    </ligand>
</feature>
<feature type="binding site" evidence="10">
    <location>
        <position position="273"/>
    </location>
    <ligand>
        <name>Mn(2+)</name>
        <dbReference type="ChEBI" id="CHEBI:29035"/>
    </ligand>
</feature>
<protein>
    <recommendedName>
        <fullName evidence="14">Cellulose synthase-like protein G2</fullName>
    </recommendedName>
</protein>
<dbReference type="FunFam" id="3.90.550.10:FF:000194">
    <property type="entry name" value="Cellulose synthase-like protein G2 isoform A"/>
    <property type="match status" value="1"/>
</dbReference>
<feature type="transmembrane region" description="Helical" evidence="11">
    <location>
        <begin position="60"/>
        <end position="80"/>
    </location>
</feature>
<evidence type="ECO:0000256" key="4">
    <source>
        <dbReference type="ARBA" id="ARBA00022692"/>
    </source>
</evidence>
<feature type="transmembrane region" description="Helical" evidence="11">
    <location>
        <begin position="720"/>
        <end position="743"/>
    </location>
</feature>
<evidence type="ECO:0000256" key="5">
    <source>
        <dbReference type="ARBA" id="ARBA00022989"/>
    </source>
</evidence>
<dbReference type="Proteomes" id="UP001229421">
    <property type="component" value="Unassembled WGS sequence"/>
</dbReference>
<reference evidence="12" key="1">
    <citation type="journal article" date="2023" name="bioRxiv">
        <title>Improved chromosome-level genome assembly for marigold (Tagetes erecta).</title>
        <authorList>
            <person name="Jiang F."/>
            <person name="Yuan L."/>
            <person name="Wang S."/>
            <person name="Wang H."/>
            <person name="Xu D."/>
            <person name="Wang A."/>
            <person name="Fan W."/>
        </authorList>
    </citation>
    <scope>NUCLEOTIDE SEQUENCE</scope>
    <source>
        <strain evidence="12">WSJ</strain>
        <tissue evidence="12">Leaf</tissue>
    </source>
</reference>
<dbReference type="GO" id="GO:0012505">
    <property type="term" value="C:endomembrane system"/>
    <property type="evidence" value="ECO:0007669"/>
    <property type="project" value="UniProtKB-SubCell"/>
</dbReference>
<evidence type="ECO:0000256" key="2">
    <source>
        <dbReference type="ARBA" id="ARBA00022676"/>
    </source>
</evidence>
<evidence type="ECO:0000256" key="9">
    <source>
        <dbReference type="PIRSR" id="PIRSR605150-2"/>
    </source>
</evidence>
<keyword evidence="4 11" id="KW-0812">Transmembrane</keyword>
<keyword evidence="6 11" id="KW-0472">Membrane</keyword>
<organism evidence="12 13">
    <name type="scientific">Tagetes erecta</name>
    <name type="common">African marigold</name>
    <dbReference type="NCBI Taxonomy" id="13708"/>
    <lineage>
        <taxon>Eukaryota</taxon>
        <taxon>Viridiplantae</taxon>
        <taxon>Streptophyta</taxon>
        <taxon>Embryophyta</taxon>
        <taxon>Tracheophyta</taxon>
        <taxon>Spermatophyta</taxon>
        <taxon>Magnoliopsida</taxon>
        <taxon>eudicotyledons</taxon>
        <taxon>Gunneridae</taxon>
        <taxon>Pentapetalae</taxon>
        <taxon>asterids</taxon>
        <taxon>campanulids</taxon>
        <taxon>Asterales</taxon>
        <taxon>Asteraceae</taxon>
        <taxon>Asteroideae</taxon>
        <taxon>Heliantheae alliance</taxon>
        <taxon>Tageteae</taxon>
        <taxon>Tagetes</taxon>
    </lineage>
</organism>
<proteinExistence type="predicted"/>
<feature type="active site" evidence="8">
    <location>
        <position position="147"/>
    </location>
</feature>
<keyword evidence="7" id="KW-0961">Cell wall biogenesis/degradation</keyword>
<gene>
    <name evidence="12" type="ORF">QVD17_13116</name>
</gene>
<dbReference type="GO" id="GO:0030244">
    <property type="term" value="P:cellulose biosynthetic process"/>
    <property type="evidence" value="ECO:0007669"/>
    <property type="project" value="InterPro"/>
</dbReference>
<feature type="transmembrane region" description="Helical" evidence="11">
    <location>
        <begin position="29"/>
        <end position="54"/>
    </location>
</feature>
<evidence type="ECO:0000256" key="11">
    <source>
        <dbReference type="SAM" id="Phobius"/>
    </source>
</evidence>
<evidence type="ECO:0000256" key="1">
    <source>
        <dbReference type="ARBA" id="ARBA00004127"/>
    </source>
</evidence>
<dbReference type="EMBL" id="JAUHHV010000003">
    <property type="protein sequence ID" value="KAK1430407.1"/>
    <property type="molecule type" value="Genomic_DNA"/>
</dbReference>
<feature type="transmembrane region" description="Helical" evidence="11">
    <location>
        <begin position="566"/>
        <end position="583"/>
    </location>
</feature>
<evidence type="ECO:0008006" key="14">
    <source>
        <dbReference type="Google" id="ProtNLM"/>
    </source>
</evidence>